<evidence type="ECO:0000256" key="1">
    <source>
        <dbReference type="SAM" id="SignalP"/>
    </source>
</evidence>
<organism evidence="2 3">
    <name type="scientific">Metschnikowia pulcherrima</name>
    <dbReference type="NCBI Taxonomy" id="27326"/>
    <lineage>
        <taxon>Eukaryota</taxon>
        <taxon>Fungi</taxon>
        <taxon>Dikarya</taxon>
        <taxon>Ascomycota</taxon>
        <taxon>Saccharomycotina</taxon>
        <taxon>Pichiomycetes</taxon>
        <taxon>Metschnikowiaceae</taxon>
        <taxon>Metschnikowia</taxon>
    </lineage>
</organism>
<reference evidence="2" key="1">
    <citation type="submission" date="2020-10" db="EMBL/GenBank/DDBJ databases">
        <title>The Whole-Genome Sequence of Metschnikowia persimmonesis, a Novel Endophytic Yeast Species Isolated from Medicinal Plant Diospyros kaki Thumb.</title>
        <authorList>
            <person name="Rahmat E."/>
            <person name="Kang Y."/>
        </authorList>
    </citation>
    <scope>NUCLEOTIDE SEQUENCE</scope>
    <source>
        <strain evidence="2">KIOM G15050</strain>
    </source>
</reference>
<feature type="chain" id="PRO_5034060447" evidence="1">
    <location>
        <begin position="29"/>
        <end position="85"/>
    </location>
</feature>
<evidence type="ECO:0000313" key="2">
    <source>
        <dbReference type="EMBL" id="KAF8001377.1"/>
    </source>
</evidence>
<dbReference type="AlphaFoldDB" id="A0A8H7LDT5"/>
<proteinExistence type="predicted"/>
<dbReference type="Proteomes" id="UP000649328">
    <property type="component" value="Unassembled WGS sequence"/>
</dbReference>
<feature type="signal peptide" evidence="1">
    <location>
        <begin position="1"/>
        <end position="28"/>
    </location>
</feature>
<comment type="caution">
    <text evidence="2">The sequence shown here is derived from an EMBL/GenBank/DDBJ whole genome shotgun (WGS) entry which is preliminary data.</text>
</comment>
<accession>A0A8H7LDT5</accession>
<evidence type="ECO:0000313" key="3">
    <source>
        <dbReference type="Proteomes" id="UP000649328"/>
    </source>
</evidence>
<protein>
    <submittedName>
        <fullName evidence="2">Uncharacterized protein</fullName>
    </submittedName>
</protein>
<name>A0A8H7LDT5_9ASCO</name>
<keyword evidence="3" id="KW-1185">Reference proteome</keyword>
<sequence length="85" mass="9365">MKILVLSSVLMTVHLGLVITAYVPCTLGEIEKNLDLLVLRGIVNLANSDSSFAPKLSVDWCQQEETDFMRKAITKIEATSEKNAV</sequence>
<dbReference type="EMBL" id="JACBPP010000005">
    <property type="protein sequence ID" value="KAF8001377.1"/>
    <property type="molecule type" value="Genomic_DNA"/>
</dbReference>
<gene>
    <name evidence="2" type="ORF">HF325_003878</name>
</gene>
<keyword evidence="1" id="KW-0732">Signal</keyword>